<comment type="caution">
    <text evidence="1">The sequence shown here is derived from an EMBL/GenBank/DDBJ whole genome shotgun (WGS) entry which is preliminary data.</text>
</comment>
<name>A0ABN1EUS2_9PROT</name>
<evidence type="ECO:0000313" key="1">
    <source>
        <dbReference type="EMBL" id="GAA0574906.1"/>
    </source>
</evidence>
<dbReference type="Gene3D" id="1.20.910.10">
    <property type="entry name" value="Heme oxygenase-like"/>
    <property type="match status" value="1"/>
</dbReference>
<reference evidence="1 2" key="1">
    <citation type="journal article" date="2019" name="Int. J. Syst. Evol. Microbiol.">
        <title>The Global Catalogue of Microorganisms (GCM) 10K type strain sequencing project: providing services to taxonomists for standard genome sequencing and annotation.</title>
        <authorList>
            <consortium name="The Broad Institute Genomics Platform"/>
            <consortium name="The Broad Institute Genome Sequencing Center for Infectious Disease"/>
            <person name="Wu L."/>
            <person name="Ma J."/>
        </authorList>
    </citation>
    <scope>NUCLEOTIDE SEQUENCE [LARGE SCALE GENOMIC DNA]</scope>
    <source>
        <strain evidence="1 2">JCM 9933</strain>
    </source>
</reference>
<organism evidence="1 2">
    <name type="scientific">Craurococcus roseus</name>
    <dbReference type="NCBI Taxonomy" id="77585"/>
    <lineage>
        <taxon>Bacteria</taxon>
        <taxon>Pseudomonadati</taxon>
        <taxon>Pseudomonadota</taxon>
        <taxon>Alphaproteobacteria</taxon>
        <taxon>Acetobacterales</taxon>
        <taxon>Acetobacteraceae</taxon>
        <taxon>Craurococcus</taxon>
    </lineage>
</organism>
<dbReference type="Pfam" id="PF14518">
    <property type="entry name" value="Haem_oxygenas_2"/>
    <property type="match status" value="1"/>
</dbReference>
<dbReference type="EMBL" id="BAAAFZ010000010">
    <property type="protein sequence ID" value="GAA0574906.1"/>
    <property type="molecule type" value="Genomic_DNA"/>
</dbReference>
<dbReference type="Proteomes" id="UP001501588">
    <property type="component" value="Unassembled WGS sequence"/>
</dbReference>
<evidence type="ECO:0008006" key="3">
    <source>
        <dbReference type="Google" id="ProtNLM"/>
    </source>
</evidence>
<dbReference type="InterPro" id="IPR016084">
    <property type="entry name" value="Haem_Oase-like_multi-hlx"/>
</dbReference>
<protein>
    <recommendedName>
        <fullName evidence="3">Iron-containing redox enzyme family protein</fullName>
    </recommendedName>
</protein>
<sequence>MPEGSFAARPLMTDDGTNEQLHRRLARANEKRFAPSLPTADWKRDIEETAAFQREEGEFLEAFRASVAGRAAEAPTDADGFVAWFEALEQDGPGQNDPLFPWLAEQASMDEMRWFLTQEVAGEAGFEDLSALTQVKLPQRPKLEIARNYWDEMGRGNPKGMHGPMLEVLAERLGLEPRPETTVWEALALANTMAGLAANRRYAYHSVGALGVIEQTAPSRAALVAAGLKRLGVPAGDRHYFDLHAVLDVKHSDAWNAEALHPLVEADPSLAPAIAEGALMRLECGAACFRRYRRELGL</sequence>
<keyword evidence="2" id="KW-1185">Reference proteome</keyword>
<evidence type="ECO:0000313" key="2">
    <source>
        <dbReference type="Proteomes" id="UP001501588"/>
    </source>
</evidence>
<gene>
    <name evidence="1" type="ORF">GCM10009416_11970</name>
</gene>
<accession>A0ABN1EUS2</accession>
<dbReference type="RefSeq" id="WP_343894266.1">
    <property type="nucleotide sequence ID" value="NZ_BAAAFZ010000010.1"/>
</dbReference>
<dbReference type="SMART" id="SM01236">
    <property type="entry name" value="Haem_oxygenase_2"/>
    <property type="match status" value="1"/>
</dbReference>
<dbReference type="SUPFAM" id="SSF48613">
    <property type="entry name" value="Heme oxygenase-like"/>
    <property type="match status" value="1"/>
</dbReference>
<proteinExistence type="predicted"/>